<proteinExistence type="predicted"/>
<accession>E1YA18</accession>
<dbReference type="AlphaFoldDB" id="E1YA18"/>
<organism evidence="1">
    <name type="scientific">uncultured Desulfobacterium sp</name>
    <dbReference type="NCBI Taxonomy" id="201089"/>
    <lineage>
        <taxon>Bacteria</taxon>
        <taxon>Pseudomonadati</taxon>
        <taxon>Thermodesulfobacteriota</taxon>
        <taxon>Desulfobacteria</taxon>
        <taxon>Desulfobacterales</taxon>
        <taxon>Desulfobacteriaceae</taxon>
        <taxon>Desulfobacterium</taxon>
        <taxon>environmental samples</taxon>
    </lineage>
</organism>
<evidence type="ECO:0000313" key="1">
    <source>
        <dbReference type="EMBL" id="CBX27412.1"/>
    </source>
</evidence>
<reference evidence="1" key="1">
    <citation type="journal article" date="2011" name="Environ. Microbiol.">
        <title>Genomic insights into the metabolic potential of the polycyclic aromatic hydrocarbon degrading sulfate-reducing Deltaproteobacterium N47.</title>
        <authorList>
            <person name="Bergmann F."/>
            <person name="Selesi D."/>
            <person name="Weinmaier T."/>
            <person name="Tischler P."/>
            <person name="Rattei T."/>
            <person name="Meckenstock R.U."/>
        </authorList>
    </citation>
    <scope>NUCLEOTIDE SEQUENCE</scope>
</reference>
<dbReference type="EMBL" id="FR695866">
    <property type="protein sequence ID" value="CBX27412.1"/>
    <property type="molecule type" value="Genomic_DNA"/>
</dbReference>
<gene>
    <name evidence="1" type="ORF">N47_H22340</name>
</gene>
<sequence length="53" mass="6071">MKQDTRIAGKDIDSYASIVLLNSLCRFVQKEFNRVIMKRNLSGTIFSEAVIFC</sequence>
<name>E1YA18_9BACT</name>
<protein>
    <submittedName>
        <fullName evidence="1">Uncharacterized protein</fullName>
    </submittedName>
</protein>